<evidence type="ECO:0000259" key="3">
    <source>
        <dbReference type="Pfam" id="PF02371"/>
    </source>
</evidence>
<evidence type="ECO:0000256" key="1">
    <source>
        <dbReference type="SAM" id="Coils"/>
    </source>
</evidence>
<feature type="domain" description="Transposase IS110-like N-terminal" evidence="2">
    <location>
        <begin position="3"/>
        <end position="148"/>
    </location>
</feature>
<feature type="domain" description="Transposase IS116/IS110/IS902 C-terminal" evidence="3">
    <location>
        <begin position="214"/>
        <end position="296"/>
    </location>
</feature>
<dbReference type="EMBL" id="JAEKNS010000050">
    <property type="protein sequence ID" value="MBJ7594073.1"/>
    <property type="molecule type" value="Genomic_DNA"/>
</dbReference>
<evidence type="ECO:0000259" key="2">
    <source>
        <dbReference type="Pfam" id="PF01548"/>
    </source>
</evidence>
<dbReference type="RefSeq" id="WP_337309968.1">
    <property type="nucleotide sequence ID" value="NZ_JAEKNS010000050.1"/>
</dbReference>
<dbReference type="GO" id="GO:0004803">
    <property type="term" value="F:transposase activity"/>
    <property type="evidence" value="ECO:0007669"/>
    <property type="project" value="InterPro"/>
</dbReference>
<feature type="coiled-coil region" evidence="1">
    <location>
        <begin position="181"/>
        <end position="208"/>
    </location>
</feature>
<dbReference type="GO" id="GO:0006313">
    <property type="term" value="P:DNA transposition"/>
    <property type="evidence" value="ECO:0007669"/>
    <property type="project" value="InterPro"/>
</dbReference>
<dbReference type="InterPro" id="IPR047650">
    <property type="entry name" value="Transpos_IS110"/>
</dbReference>
<dbReference type="NCBIfam" id="NF033542">
    <property type="entry name" value="transpos_IS110"/>
    <property type="match status" value="1"/>
</dbReference>
<protein>
    <submittedName>
        <fullName evidence="4">IS110 family transposase</fullName>
    </submittedName>
</protein>
<dbReference type="InterPro" id="IPR003346">
    <property type="entry name" value="Transposase_20"/>
</dbReference>
<dbReference type="Proteomes" id="UP000606991">
    <property type="component" value="Unassembled WGS sequence"/>
</dbReference>
<dbReference type="PANTHER" id="PTHR33055">
    <property type="entry name" value="TRANSPOSASE FOR INSERTION SEQUENCE ELEMENT IS1111A"/>
    <property type="match status" value="1"/>
</dbReference>
<evidence type="ECO:0000313" key="4">
    <source>
        <dbReference type="EMBL" id="MBJ7594073.1"/>
    </source>
</evidence>
<dbReference type="GO" id="GO:0003677">
    <property type="term" value="F:DNA binding"/>
    <property type="evidence" value="ECO:0007669"/>
    <property type="project" value="InterPro"/>
</dbReference>
<dbReference type="Pfam" id="PF01548">
    <property type="entry name" value="DEDD_Tnp_IS110"/>
    <property type="match status" value="1"/>
</dbReference>
<name>A0A934JZD3_9BACT</name>
<dbReference type="PANTHER" id="PTHR33055:SF13">
    <property type="entry name" value="TRANSPOSASE"/>
    <property type="match status" value="1"/>
</dbReference>
<gene>
    <name evidence="4" type="ORF">JF886_04295</name>
</gene>
<organism evidence="4 5">
    <name type="scientific">Candidatus Aeolococcus gillhamiae</name>
    <dbReference type="NCBI Taxonomy" id="3127015"/>
    <lineage>
        <taxon>Bacteria</taxon>
        <taxon>Bacillati</taxon>
        <taxon>Candidatus Dormiibacterota</taxon>
        <taxon>Candidatus Dormibacteria</taxon>
        <taxon>Candidatus Aeolococcales</taxon>
        <taxon>Candidatus Aeolococcaceae</taxon>
        <taxon>Candidatus Aeolococcus</taxon>
    </lineage>
</organism>
<evidence type="ECO:0000313" key="5">
    <source>
        <dbReference type="Proteomes" id="UP000606991"/>
    </source>
</evidence>
<proteinExistence type="predicted"/>
<accession>A0A934JZD3</accession>
<sequence length="345" mass="38762">MHVGLDLSRKRLDVHVMNDDGDTVDTWGVLPDRDGLDALVRRLDKYGEPIHAAIESMTGARFIHDELELAGWNVDVADAVRTKGLAPLACKTDKIDARVLAELCRRDLVPAIWLPTPENRGERERARWRLHLVRHRVALKNRIHATLLTFGHQCPTSDLFGVEGRRRLAAMEVPEPWPGTVEASMRLIEQLDAEIDARERELRALGVAHPYIPNLMTIPGVGWVLAYTIASEIGDISRFATPKKLCGYTGLCPRVYQSGGKDRRGSLAKNGPTYLRWALVEAATHAHRHPAFHDHYEATKKRLGKQRGSKVARVEVARRLSDAIWHMLTRDQAFHPAGPQRCLVA</sequence>
<comment type="caution">
    <text evidence="4">The sequence shown here is derived from an EMBL/GenBank/DDBJ whole genome shotgun (WGS) entry which is preliminary data.</text>
</comment>
<dbReference type="Pfam" id="PF02371">
    <property type="entry name" value="Transposase_20"/>
    <property type="match status" value="1"/>
</dbReference>
<keyword evidence="1" id="KW-0175">Coiled coil</keyword>
<dbReference type="AlphaFoldDB" id="A0A934JZD3"/>
<reference evidence="4 5" key="1">
    <citation type="submission" date="2020-10" db="EMBL/GenBank/DDBJ databases">
        <title>Ca. Dormibacterota MAGs.</title>
        <authorList>
            <person name="Montgomery K."/>
        </authorList>
    </citation>
    <scope>NUCLEOTIDE SEQUENCE [LARGE SCALE GENOMIC DNA]</scope>
    <source>
        <strain evidence="4">SC8812_S17_18</strain>
    </source>
</reference>
<dbReference type="InterPro" id="IPR002525">
    <property type="entry name" value="Transp_IS110-like_N"/>
</dbReference>